<dbReference type="SMART" id="SM00065">
    <property type="entry name" value="GAF"/>
    <property type="match status" value="1"/>
</dbReference>
<keyword evidence="8" id="KW-0472">Membrane</keyword>
<keyword evidence="4" id="KW-0597">Phosphoprotein</keyword>
<keyword evidence="5" id="KW-0808">Transferase</keyword>
<evidence type="ECO:0000259" key="9">
    <source>
        <dbReference type="PROSITE" id="PS50109"/>
    </source>
</evidence>
<dbReference type="AlphaFoldDB" id="A0A7W9GRW3"/>
<dbReference type="RefSeq" id="WP_184823903.1">
    <property type="nucleotide sequence ID" value="NZ_JACHMM010000001.1"/>
</dbReference>
<dbReference type="InterPro" id="IPR029016">
    <property type="entry name" value="GAF-like_dom_sf"/>
</dbReference>
<name>A0A7W9GRW3_9ACTN</name>
<dbReference type="Pfam" id="PF00512">
    <property type="entry name" value="HisKA"/>
    <property type="match status" value="1"/>
</dbReference>
<organism evidence="11 12">
    <name type="scientific">Jiangella mangrovi</name>
    <dbReference type="NCBI Taxonomy" id="1524084"/>
    <lineage>
        <taxon>Bacteria</taxon>
        <taxon>Bacillati</taxon>
        <taxon>Actinomycetota</taxon>
        <taxon>Actinomycetes</taxon>
        <taxon>Jiangellales</taxon>
        <taxon>Jiangellaceae</taxon>
        <taxon>Jiangella</taxon>
    </lineage>
</organism>
<dbReference type="CDD" id="cd00082">
    <property type="entry name" value="HisKA"/>
    <property type="match status" value="1"/>
</dbReference>
<evidence type="ECO:0000256" key="3">
    <source>
        <dbReference type="ARBA" id="ARBA00012438"/>
    </source>
</evidence>
<dbReference type="Gene3D" id="3.30.450.40">
    <property type="match status" value="1"/>
</dbReference>
<dbReference type="PANTHER" id="PTHR43711">
    <property type="entry name" value="TWO-COMPONENT HISTIDINE KINASE"/>
    <property type="match status" value="1"/>
</dbReference>
<dbReference type="EC" id="2.7.13.3" evidence="3"/>
<proteinExistence type="predicted"/>
<evidence type="ECO:0000256" key="4">
    <source>
        <dbReference type="ARBA" id="ARBA00022553"/>
    </source>
</evidence>
<evidence type="ECO:0000313" key="12">
    <source>
        <dbReference type="Proteomes" id="UP000542813"/>
    </source>
</evidence>
<feature type="domain" description="PAS" evidence="10">
    <location>
        <begin position="416"/>
        <end position="452"/>
    </location>
</feature>
<dbReference type="PROSITE" id="PS50109">
    <property type="entry name" value="HIS_KIN"/>
    <property type="match status" value="1"/>
</dbReference>
<dbReference type="FunFam" id="1.10.287.130:FF:000001">
    <property type="entry name" value="Two-component sensor histidine kinase"/>
    <property type="match status" value="1"/>
</dbReference>
<feature type="transmembrane region" description="Helical" evidence="8">
    <location>
        <begin position="158"/>
        <end position="182"/>
    </location>
</feature>
<protein>
    <recommendedName>
        <fullName evidence="3">histidine kinase</fullName>
        <ecNumber evidence="3">2.7.13.3</ecNumber>
    </recommendedName>
</protein>
<dbReference type="InterPro" id="IPR003018">
    <property type="entry name" value="GAF"/>
</dbReference>
<dbReference type="InterPro" id="IPR000014">
    <property type="entry name" value="PAS"/>
</dbReference>
<sequence length="761" mass="80919">MDAPLPRIPAAGRWRRALVAAGVAAALIVAAAGATVWWNVRDLTAELAQRDADTVAALAGTLALLPADERAGALPAEPGGRSGVWLVAADGTVTPPALAGDGGDARWQRWTGLVARDARLTARFDSRDPGGTPWSFVAARLPDGTVVLLGRPDAPGPGAVAVMLAAVAGGAALLAVIAWALFRWGVRRPMDDLLAATEDLRWRGRIRDETRPRVDRVARRDDHAGRLARSLAGVEQDVGRRFLQLSTLLETIRAVGASLDGDEVLDRVLGQLQRLFGVERCAVVTLDERAGAVLVRASRGLSDAFVADLRADVAEPGSPSLRALRSGEPVQVSDTAADLSFAAVRDGSPRFDHRSVLAIPLATSMAPPSVLLLYRSEAYRYSHSELELATSFARFASIAIENAALYTRIDARLQEQSRRLEAIIESLDDGLVLAGPDGRVAYHNAAAAALLGSPGQGMTGDDVGSLLRRLGADPAVAPGGEPGEVLPASREVTTKADGVQRDLRLRTFTVADERGAPIGHGHLWQDITHDRLVARLKASLLATASHELRTPLASIKGYASTLLAEDIEWSVEEQRQFLTTISAETDRLTALVRDLLDMSRIEAGALTIRREPVGVAELVRRAVAGRSTADRERLDLRLPRGRATVDVDRSRIETAISNLVGNALKFSPEGQPVTVTAQLTGGELRVTVRDRGTGVPPDLGERIFESFVRGDDGLARQAGGLGLGLAICRGFVEAHGGRVRCRPERPGTSFVLTIPAGEADA</sequence>
<evidence type="ECO:0000256" key="6">
    <source>
        <dbReference type="ARBA" id="ARBA00022777"/>
    </source>
</evidence>
<dbReference type="SUPFAM" id="SSF55874">
    <property type="entry name" value="ATPase domain of HSP90 chaperone/DNA topoisomerase II/histidine kinase"/>
    <property type="match status" value="1"/>
</dbReference>
<dbReference type="SUPFAM" id="SSF47384">
    <property type="entry name" value="Homodimeric domain of signal transducing histidine kinase"/>
    <property type="match status" value="1"/>
</dbReference>
<feature type="domain" description="Histidine kinase" evidence="9">
    <location>
        <begin position="543"/>
        <end position="758"/>
    </location>
</feature>
<keyword evidence="12" id="KW-1185">Reference proteome</keyword>
<evidence type="ECO:0000256" key="8">
    <source>
        <dbReference type="SAM" id="Phobius"/>
    </source>
</evidence>
<feature type="transmembrane region" description="Helical" evidence="8">
    <location>
        <begin position="17"/>
        <end position="38"/>
    </location>
</feature>
<dbReference type="SUPFAM" id="SSF55781">
    <property type="entry name" value="GAF domain-like"/>
    <property type="match status" value="1"/>
</dbReference>
<dbReference type="Pfam" id="PF02518">
    <property type="entry name" value="HATPase_c"/>
    <property type="match status" value="1"/>
</dbReference>
<keyword evidence="8" id="KW-1133">Transmembrane helix</keyword>
<dbReference type="InterPro" id="IPR005467">
    <property type="entry name" value="His_kinase_dom"/>
</dbReference>
<dbReference type="InterPro" id="IPR036890">
    <property type="entry name" value="HATPase_C_sf"/>
</dbReference>
<dbReference type="InterPro" id="IPR003594">
    <property type="entry name" value="HATPase_dom"/>
</dbReference>
<dbReference type="PROSITE" id="PS50112">
    <property type="entry name" value="PAS"/>
    <property type="match status" value="1"/>
</dbReference>
<dbReference type="GO" id="GO:0005886">
    <property type="term" value="C:plasma membrane"/>
    <property type="evidence" value="ECO:0007669"/>
    <property type="project" value="UniProtKB-SubCell"/>
</dbReference>
<dbReference type="PRINTS" id="PR00344">
    <property type="entry name" value="BCTRLSENSOR"/>
</dbReference>
<evidence type="ECO:0000313" key="11">
    <source>
        <dbReference type="EMBL" id="MBB5788912.1"/>
    </source>
</evidence>
<evidence type="ECO:0000259" key="10">
    <source>
        <dbReference type="PROSITE" id="PS50112"/>
    </source>
</evidence>
<dbReference type="CDD" id="cd00075">
    <property type="entry name" value="HATPase"/>
    <property type="match status" value="1"/>
</dbReference>
<dbReference type="SMART" id="SM00387">
    <property type="entry name" value="HATPase_c"/>
    <property type="match status" value="1"/>
</dbReference>
<keyword evidence="6 11" id="KW-0418">Kinase</keyword>
<dbReference type="PANTHER" id="PTHR43711:SF1">
    <property type="entry name" value="HISTIDINE KINASE 1"/>
    <property type="match status" value="1"/>
</dbReference>
<dbReference type="InterPro" id="IPR036097">
    <property type="entry name" value="HisK_dim/P_sf"/>
</dbReference>
<dbReference type="SUPFAM" id="SSF55785">
    <property type="entry name" value="PYP-like sensor domain (PAS domain)"/>
    <property type="match status" value="1"/>
</dbReference>
<dbReference type="EMBL" id="JACHMM010000001">
    <property type="protein sequence ID" value="MBB5788912.1"/>
    <property type="molecule type" value="Genomic_DNA"/>
</dbReference>
<gene>
    <name evidence="11" type="ORF">HD601_003487</name>
</gene>
<dbReference type="InterPro" id="IPR050736">
    <property type="entry name" value="Sensor_HK_Regulatory"/>
</dbReference>
<evidence type="ECO:0000256" key="1">
    <source>
        <dbReference type="ARBA" id="ARBA00000085"/>
    </source>
</evidence>
<dbReference type="Gene3D" id="1.10.287.130">
    <property type="match status" value="1"/>
</dbReference>
<dbReference type="Pfam" id="PF13188">
    <property type="entry name" value="PAS_8"/>
    <property type="match status" value="1"/>
</dbReference>
<dbReference type="Gene3D" id="3.30.565.10">
    <property type="entry name" value="Histidine kinase-like ATPase, C-terminal domain"/>
    <property type="match status" value="1"/>
</dbReference>
<accession>A0A7W9GRW3</accession>
<comment type="subcellular location">
    <subcellularLocation>
        <location evidence="2">Cell membrane</location>
    </subcellularLocation>
</comment>
<comment type="catalytic activity">
    <reaction evidence="1">
        <text>ATP + protein L-histidine = ADP + protein N-phospho-L-histidine.</text>
        <dbReference type="EC" id="2.7.13.3"/>
    </reaction>
</comment>
<evidence type="ECO:0000256" key="2">
    <source>
        <dbReference type="ARBA" id="ARBA00004236"/>
    </source>
</evidence>
<keyword evidence="8" id="KW-0812">Transmembrane</keyword>
<dbReference type="GO" id="GO:0000155">
    <property type="term" value="F:phosphorelay sensor kinase activity"/>
    <property type="evidence" value="ECO:0007669"/>
    <property type="project" value="InterPro"/>
</dbReference>
<evidence type="ECO:0000256" key="7">
    <source>
        <dbReference type="ARBA" id="ARBA00023012"/>
    </source>
</evidence>
<dbReference type="InterPro" id="IPR035965">
    <property type="entry name" value="PAS-like_dom_sf"/>
</dbReference>
<dbReference type="Proteomes" id="UP000542813">
    <property type="component" value="Unassembled WGS sequence"/>
</dbReference>
<dbReference type="SMART" id="SM00388">
    <property type="entry name" value="HisKA"/>
    <property type="match status" value="1"/>
</dbReference>
<dbReference type="Gene3D" id="3.30.450.20">
    <property type="entry name" value="PAS domain"/>
    <property type="match status" value="1"/>
</dbReference>
<dbReference type="Pfam" id="PF13185">
    <property type="entry name" value="GAF_2"/>
    <property type="match status" value="1"/>
</dbReference>
<keyword evidence="7" id="KW-0902">Two-component regulatory system</keyword>
<evidence type="ECO:0000256" key="5">
    <source>
        <dbReference type="ARBA" id="ARBA00022679"/>
    </source>
</evidence>
<dbReference type="InterPro" id="IPR003661">
    <property type="entry name" value="HisK_dim/P_dom"/>
</dbReference>
<reference evidence="11 12" key="1">
    <citation type="submission" date="2020-08" db="EMBL/GenBank/DDBJ databases">
        <title>Sequencing the genomes of 1000 actinobacteria strains.</title>
        <authorList>
            <person name="Klenk H.-P."/>
        </authorList>
    </citation>
    <scope>NUCLEOTIDE SEQUENCE [LARGE SCALE GENOMIC DNA]</scope>
    <source>
        <strain evidence="11 12">DSM 102122</strain>
    </source>
</reference>
<dbReference type="InterPro" id="IPR004358">
    <property type="entry name" value="Sig_transdc_His_kin-like_C"/>
</dbReference>
<comment type="caution">
    <text evidence="11">The sequence shown here is derived from an EMBL/GenBank/DDBJ whole genome shotgun (WGS) entry which is preliminary data.</text>
</comment>